<dbReference type="RefSeq" id="WP_205144153.1">
    <property type="nucleotide sequence ID" value="NZ_JAFBDN010000022.1"/>
</dbReference>
<proteinExistence type="predicted"/>
<keyword evidence="2" id="KW-1185">Reference proteome</keyword>
<dbReference type="Proteomes" id="UP001057481">
    <property type="component" value="Unassembled WGS sequence"/>
</dbReference>
<gene>
    <name evidence="1" type="ORF">KAK10_03540</name>
</gene>
<sequence length="110" mass="12717">MDNWVIPEDMATIKAQVKLLADKGEQVTVDDLILETIRRMLELLFDQKLDGHYFAIERLGLIYQVIGFDRAIEGQITAPAQMSLVDMFKTQPIDYVWDYLDNAANQIIKR</sequence>
<evidence type="ECO:0000313" key="1">
    <source>
        <dbReference type="EMBL" id="MCM2437005.1"/>
    </source>
</evidence>
<dbReference type="EMBL" id="JAGMVS010000044">
    <property type="protein sequence ID" value="MCM2437005.1"/>
    <property type="molecule type" value="Genomic_DNA"/>
</dbReference>
<organism evidence="1 2">
    <name type="scientific">Periweissella beninensis</name>
    <dbReference type="NCBI Taxonomy" id="504936"/>
    <lineage>
        <taxon>Bacteria</taxon>
        <taxon>Bacillati</taxon>
        <taxon>Bacillota</taxon>
        <taxon>Bacilli</taxon>
        <taxon>Lactobacillales</taxon>
        <taxon>Lactobacillaceae</taxon>
        <taxon>Periweissella</taxon>
    </lineage>
</organism>
<name>A0ABT0VKM2_9LACO</name>
<evidence type="ECO:0000313" key="2">
    <source>
        <dbReference type="Proteomes" id="UP001057481"/>
    </source>
</evidence>
<reference evidence="1" key="1">
    <citation type="submission" date="2021-04" db="EMBL/GenBank/DDBJ databases">
        <title>Taxonomic assessment of Weissella genus.</title>
        <authorList>
            <person name="Fanelli F."/>
            <person name="Chieffi D."/>
            <person name="Dell'Aquila A."/>
            <person name="Gyu-Sung C."/>
            <person name="Franz C.M.A.P."/>
            <person name="Fusco V."/>
        </authorList>
    </citation>
    <scope>NUCLEOTIDE SEQUENCE</scope>
    <source>
        <strain evidence="1">LMG 25373</strain>
    </source>
</reference>
<comment type="caution">
    <text evidence="1">The sequence shown here is derived from an EMBL/GenBank/DDBJ whole genome shotgun (WGS) entry which is preliminary data.</text>
</comment>
<accession>A0ABT0VKM2</accession>
<protein>
    <submittedName>
        <fullName evidence="1">Uncharacterized protein</fullName>
    </submittedName>
</protein>